<comment type="caution">
    <text evidence="1">The sequence shown here is derived from an EMBL/GenBank/DDBJ whole genome shotgun (WGS) entry which is preliminary data.</text>
</comment>
<accession>A0ACB7Z0A6</accession>
<name>A0ACB7Z0A6_9ERIC</name>
<evidence type="ECO:0000313" key="1">
    <source>
        <dbReference type="EMBL" id="KAH7859131.1"/>
    </source>
</evidence>
<dbReference type="EMBL" id="CM037153">
    <property type="protein sequence ID" value="KAH7859131.1"/>
    <property type="molecule type" value="Genomic_DNA"/>
</dbReference>
<organism evidence="1 2">
    <name type="scientific">Vaccinium darrowii</name>
    <dbReference type="NCBI Taxonomy" id="229202"/>
    <lineage>
        <taxon>Eukaryota</taxon>
        <taxon>Viridiplantae</taxon>
        <taxon>Streptophyta</taxon>
        <taxon>Embryophyta</taxon>
        <taxon>Tracheophyta</taxon>
        <taxon>Spermatophyta</taxon>
        <taxon>Magnoliopsida</taxon>
        <taxon>eudicotyledons</taxon>
        <taxon>Gunneridae</taxon>
        <taxon>Pentapetalae</taxon>
        <taxon>asterids</taxon>
        <taxon>Ericales</taxon>
        <taxon>Ericaceae</taxon>
        <taxon>Vaccinioideae</taxon>
        <taxon>Vaccinieae</taxon>
        <taxon>Vaccinium</taxon>
    </lineage>
</organism>
<keyword evidence="2" id="KW-1185">Reference proteome</keyword>
<protein>
    <submittedName>
        <fullName evidence="1">Uncharacterized protein</fullName>
    </submittedName>
</protein>
<dbReference type="Proteomes" id="UP000828048">
    <property type="component" value="Chromosome 3"/>
</dbReference>
<sequence>MYTNRPFQKEKKIQIVKTEFGGWGVEAAEFINQDNFVIEYIGEGNFIKVKLQLAAVRLYDGILVWKGSRHSVGKLYYISLRV</sequence>
<gene>
    <name evidence="1" type="ORF">Vadar_031982</name>
</gene>
<evidence type="ECO:0000313" key="2">
    <source>
        <dbReference type="Proteomes" id="UP000828048"/>
    </source>
</evidence>
<reference evidence="1 2" key="1">
    <citation type="journal article" date="2021" name="Hortic Res">
        <title>High-quality reference genome and annotation aids understanding of berry development for evergreen blueberry (Vaccinium darrowii).</title>
        <authorList>
            <person name="Yu J."/>
            <person name="Hulse-Kemp A.M."/>
            <person name="Babiker E."/>
            <person name="Staton M."/>
        </authorList>
    </citation>
    <scope>NUCLEOTIDE SEQUENCE [LARGE SCALE GENOMIC DNA]</scope>
    <source>
        <strain evidence="2">cv. NJ 8807/NJ 8810</strain>
        <tissue evidence="1">Young leaf</tissue>
    </source>
</reference>
<proteinExistence type="predicted"/>